<dbReference type="Proteomes" id="UP000183038">
    <property type="component" value="Unassembled WGS sequence"/>
</dbReference>
<evidence type="ECO:0000313" key="3">
    <source>
        <dbReference type="Proteomes" id="UP000183038"/>
    </source>
</evidence>
<name>A0A1H4M7N9_9FLAO</name>
<proteinExistence type="predicted"/>
<evidence type="ECO:0000313" key="2">
    <source>
        <dbReference type="EMBL" id="SEB78758.1"/>
    </source>
</evidence>
<organism evidence="2 3">
    <name type="scientific">Maribacter dokdonensis</name>
    <dbReference type="NCBI Taxonomy" id="320912"/>
    <lineage>
        <taxon>Bacteria</taxon>
        <taxon>Pseudomonadati</taxon>
        <taxon>Bacteroidota</taxon>
        <taxon>Flavobacteriia</taxon>
        <taxon>Flavobacteriales</taxon>
        <taxon>Flavobacteriaceae</taxon>
        <taxon>Maribacter</taxon>
    </lineage>
</organism>
<protein>
    <submittedName>
        <fullName evidence="2">Uncharacterized protein</fullName>
    </submittedName>
</protein>
<dbReference type="RefSeq" id="WP_074671561.1">
    <property type="nucleotide sequence ID" value="NZ_FNTB01000001.1"/>
</dbReference>
<sequence length="204" mass="23434">MKLFNWFKKKEKEEPQNNTPLGNQDIAALLDEEIKAIRSDLDVQGVAVNSYEILPSSFSEDGTVTYGHFYVPTSREANHLEIKVDETDYSKEGLTKRPFTKDDIKTKEGEFDKLQDILKDDKLHADMAAADFYCGGHSQEDAEYGASYDEMRCANYCVDHRENEISDTQDQINDMSQTLDDNHNKLNADWNKSNEMDQGFEPER</sequence>
<evidence type="ECO:0000256" key="1">
    <source>
        <dbReference type="SAM" id="MobiDB-lite"/>
    </source>
</evidence>
<dbReference type="EMBL" id="FNTB01000001">
    <property type="protein sequence ID" value="SEB78758.1"/>
    <property type="molecule type" value="Genomic_DNA"/>
</dbReference>
<reference evidence="2 3" key="1">
    <citation type="submission" date="2016-10" db="EMBL/GenBank/DDBJ databases">
        <authorList>
            <person name="de Groot N.N."/>
        </authorList>
    </citation>
    <scope>NUCLEOTIDE SEQUENCE [LARGE SCALE GENOMIC DNA]</scope>
    <source>
        <strain evidence="2 3">MAR_2009_71</strain>
    </source>
</reference>
<dbReference type="AlphaFoldDB" id="A0A1H4M7N9"/>
<feature type="region of interest" description="Disordered" evidence="1">
    <location>
        <begin position="174"/>
        <end position="204"/>
    </location>
</feature>
<accession>A0A1H4M7N9</accession>
<gene>
    <name evidence="2" type="ORF">SAMN05192540_1544</name>
</gene>